<dbReference type="InterPro" id="IPR018247">
    <property type="entry name" value="EF_Hand_1_Ca_BS"/>
</dbReference>
<sequence length="884" mass="100565">MGDSVVILAQIRAAIDCKDSEYIQKMIIVERFADIDSYWELVSMLGRCITLEHSQTSPKFFDTSRDCLMYLISNGNAKELLLALLEQIDETTEDVKLKVYLQLLQITLLKLSVKRLYSLELVLVSLSDHILHLPPLDDGSKVREENVEIDDDDEKEHRKTVSTEEIRISDLIKAYLEFLHPFVSEVSIANRHAYKGDNLLKQITLLVEHLVCIVGQPLINFDLSYCQSEKYCSFTIRSCAEAIVQNITAMRPNIQSLIEDLIHFNTSLERKQKARQSLRQLNPIKNDDSDDNGDIENEEIIPVLALSNLSYLLNVEKFGMALFPCVYTDAYLLQFNLSFVSRLLLNNNLYVIQKGVSLLQITVSKVLPGILDHFELEHPDWFSVLDALTRVMTGCASKRVRQACVRLLPPFIDIFASKGKYKIFEKIFKTYCHSGVIGYVVQLFKNQIEKELRSSNSSNQFLGASMYKLLRDVAHLPDGAKTRLLDHSDQLISVLNLVRYLLLCDPPTQNITGIWSWYGELEQAFLNPLRQCLDITKGTFHKELKDVQNGQTQETSDVEFGINVGGQMLPEITKAEKINMLNLALSTFDVMELVLCRVSEIADQQGKAIKKFSGRLVRSLIGVRHLTQEAGKNGSVKETPEDTSQPPTQTVQADDEREETEYQTKQRILKAALPFVHTYGWTKHAIAKGAEAEGMPGVAHGLFQRGGVELVFYFYRDCNKRLVEQMSATVRQQQEQKDSTPNISGLIQGAVEQRLRMNIPYMDKWQQAMAIQTLPGNAPEALSNLAALVDDIWHYAGDQSTDFNWYTKRASLAGVYKSTEIYMLQDKSEDFQNTWEFLNRRIGDLKNFGKFSRRVQENSVVISEGLYGMCIMARNILGMNARIR</sequence>
<comment type="similarity">
    <text evidence="3">Belongs to the COQ9 family.</text>
</comment>
<dbReference type="GO" id="GO:0006744">
    <property type="term" value="P:ubiquinone biosynthetic process"/>
    <property type="evidence" value="ECO:0007669"/>
    <property type="project" value="UniProtKB-KW"/>
</dbReference>
<dbReference type="InterPro" id="IPR048674">
    <property type="entry name" value="COQ9_HTH"/>
</dbReference>
<gene>
    <name evidence="12" type="ORF">ACJMK2_009413</name>
</gene>
<proteinExistence type="inferred from homology"/>
<dbReference type="Pfam" id="PF21392">
    <property type="entry name" value="COQ9_N"/>
    <property type="match status" value="1"/>
</dbReference>
<keyword evidence="13" id="KW-1185">Reference proteome</keyword>
<protein>
    <recommendedName>
        <fullName evidence="14">Ubiquinone biosynthesis protein</fullName>
    </recommendedName>
</protein>
<evidence type="ECO:0000256" key="5">
    <source>
        <dbReference type="ARBA" id="ARBA00022946"/>
    </source>
</evidence>
<evidence type="ECO:0008006" key="14">
    <source>
        <dbReference type="Google" id="ProtNLM"/>
    </source>
</evidence>
<evidence type="ECO:0000256" key="7">
    <source>
        <dbReference type="ARBA" id="ARBA00023128"/>
    </source>
</evidence>
<dbReference type="GO" id="GO:0005739">
    <property type="term" value="C:mitochondrion"/>
    <property type="evidence" value="ECO:0007669"/>
    <property type="project" value="UniProtKB-SubCell"/>
</dbReference>
<dbReference type="PANTHER" id="PTHR15430">
    <property type="entry name" value="GLOMULIN"/>
    <property type="match status" value="1"/>
</dbReference>
<evidence type="ECO:0000259" key="10">
    <source>
        <dbReference type="Pfam" id="PF08511"/>
    </source>
</evidence>
<dbReference type="Pfam" id="PF08511">
    <property type="entry name" value="COQ9"/>
    <property type="match status" value="1"/>
</dbReference>
<comment type="pathway">
    <text evidence="2">Cofactor biosynthesis; ubiquinone biosynthesis.</text>
</comment>
<dbReference type="FunFam" id="1.10.357.10:FF:000004">
    <property type="entry name" value="Ubiquinone biosynthesis protein COQ9, mitochondrial"/>
    <property type="match status" value="1"/>
</dbReference>
<evidence type="ECO:0000259" key="11">
    <source>
        <dbReference type="Pfam" id="PF21392"/>
    </source>
</evidence>
<dbReference type="EMBL" id="JBJQND010000012">
    <property type="protein sequence ID" value="KAL3859184.1"/>
    <property type="molecule type" value="Genomic_DNA"/>
</dbReference>
<dbReference type="InterPro" id="IPR019516">
    <property type="entry name" value="Glomulin/ALF4"/>
</dbReference>
<evidence type="ECO:0000313" key="12">
    <source>
        <dbReference type="EMBL" id="KAL3859184.1"/>
    </source>
</evidence>
<dbReference type="InterPro" id="IPR012762">
    <property type="entry name" value="Ubiq_biosynth_COQ9"/>
</dbReference>
<evidence type="ECO:0000256" key="1">
    <source>
        <dbReference type="ARBA" id="ARBA00004173"/>
    </source>
</evidence>
<evidence type="ECO:0000313" key="13">
    <source>
        <dbReference type="Proteomes" id="UP001634394"/>
    </source>
</evidence>
<dbReference type="InterPro" id="IPR013718">
    <property type="entry name" value="COQ9_C"/>
</dbReference>
<organism evidence="12 13">
    <name type="scientific">Sinanodonta woodiana</name>
    <name type="common">Chinese pond mussel</name>
    <name type="synonym">Anodonta woodiana</name>
    <dbReference type="NCBI Taxonomy" id="1069815"/>
    <lineage>
        <taxon>Eukaryota</taxon>
        <taxon>Metazoa</taxon>
        <taxon>Spiralia</taxon>
        <taxon>Lophotrochozoa</taxon>
        <taxon>Mollusca</taxon>
        <taxon>Bivalvia</taxon>
        <taxon>Autobranchia</taxon>
        <taxon>Heteroconchia</taxon>
        <taxon>Palaeoheterodonta</taxon>
        <taxon>Unionida</taxon>
        <taxon>Unionoidea</taxon>
        <taxon>Unionidae</taxon>
        <taxon>Unioninae</taxon>
        <taxon>Sinanodonta</taxon>
    </lineage>
</organism>
<accession>A0ABD3VC59</accession>
<evidence type="ECO:0000256" key="9">
    <source>
        <dbReference type="SAM" id="MobiDB-lite"/>
    </source>
</evidence>
<keyword evidence="5" id="KW-0809">Transit peptide</keyword>
<keyword evidence="4" id="KW-0831">Ubiquinone biosynthesis</keyword>
<dbReference type="PANTHER" id="PTHR15430:SF1">
    <property type="entry name" value="GLOMULIN"/>
    <property type="match status" value="1"/>
</dbReference>
<dbReference type="Pfam" id="PF08568">
    <property type="entry name" value="Kinetochor_Ybp2"/>
    <property type="match status" value="1"/>
</dbReference>
<dbReference type="PROSITE" id="PS00018">
    <property type="entry name" value="EF_HAND_1"/>
    <property type="match status" value="1"/>
</dbReference>
<name>A0ABD3VC59_SINWO</name>
<keyword evidence="6" id="KW-0446">Lipid-binding</keyword>
<reference evidence="12 13" key="1">
    <citation type="submission" date="2024-11" db="EMBL/GenBank/DDBJ databases">
        <title>Chromosome-level genome assembly of the freshwater bivalve Anodonta woodiana.</title>
        <authorList>
            <person name="Chen X."/>
        </authorList>
    </citation>
    <scope>NUCLEOTIDE SEQUENCE [LARGE SCALE GENOMIC DNA]</scope>
    <source>
        <strain evidence="12">MN2024</strain>
        <tissue evidence="12">Gills</tissue>
    </source>
</reference>
<evidence type="ECO:0000256" key="6">
    <source>
        <dbReference type="ARBA" id="ARBA00023121"/>
    </source>
</evidence>
<feature type="compositionally biased region" description="Polar residues" evidence="9">
    <location>
        <begin position="642"/>
        <end position="652"/>
    </location>
</feature>
<dbReference type="GO" id="GO:0008289">
    <property type="term" value="F:lipid binding"/>
    <property type="evidence" value="ECO:0007669"/>
    <property type="project" value="UniProtKB-KW"/>
</dbReference>
<evidence type="ECO:0000256" key="8">
    <source>
        <dbReference type="ARBA" id="ARBA00058104"/>
    </source>
</evidence>
<dbReference type="NCBIfam" id="TIGR02396">
    <property type="entry name" value="diverge_rpsU"/>
    <property type="match status" value="1"/>
</dbReference>
<evidence type="ECO:0000256" key="3">
    <source>
        <dbReference type="ARBA" id="ARBA00010766"/>
    </source>
</evidence>
<comment type="subcellular location">
    <subcellularLocation>
        <location evidence="1">Mitochondrion</location>
    </subcellularLocation>
</comment>
<feature type="domain" description="COQ9 C-terminal" evidence="10">
    <location>
        <begin position="778"/>
        <end position="849"/>
    </location>
</feature>
<dbReference type="Proteomes" id="UP001634394">
    <property type="component" value="Unassembled WGS sequence"/>
</dbReference>
<dbReference type="Gene3D" id="1.10.357.10">
    <property type="entry name" value="Tetracycline Repressor, domain 2"/>
    <property type="match status" value="1"/>
</dbReference>
<evidence type="ECO:0000256" key="4">
    <source>
        <dbReference type="ARBA" id="ARBA00022688"/>
    </source>
</evidence>
<feature type="region of interest" description="Disordered" evidence="9">
    <location>
        <begin position="629"/>
        <end position="661"/>
    </location>
</feature>
<dbReference type="InterPro" id="IPR013877">
    <property type="entry name" value="YAP-bd/ALF4/Glomulin"/>
</dbReference>
<keyword evidence="7" id="KW-0496">Mitochondrion</keyword>
<dbReference type="AlphaFoldDB" id="A0ABD3VC59"/>
<feature type="domain" description="Ubiquinone biosynthesis protein COQ9 HTH" evidence="11">
    <location>
        <begin position="661"/>
        <end position="691"/>
    </location>
</feature>
<evidence type="ECO:0000256" key="2">
    <source>
        <dbReference type="ARBA" id="ARBA00004749"/>
    </source>
</evidence>
<comment type="caution">
    <text evidence="12">The sequence shown here is derived from an EMBL/GenBank/DDBJ whole genome shotgun (WGS) entry which is preliminary data.</text>
</comment>
<comment type="function">
    <text evidence="8">Membrane-associated protein that warps the membrane surface to access and bind aromatic isoprenes with high specificity, including ubiquinone (CoQ) isoprene intermediates and presents them directly to COQ7, therefore facilitating the COQ7-mediated hydroxylase step. Participates in the biosynthesis of coenzyme Q, also named ubiquinone, an essential lipid-soluble electron transporter for aerobic cellular respiration.</text>
</comment>